<evidence type="ECO:0000259" key="13">
    <source>
        <dbReference type="PROSITE" id="PS51839"/>
    </source>
</evidence>
<gene>
    <name evidence="14" type="primary">nuoG</name>
    <name evidence="14" type="ORF">V1479_11025</name>
</gene>
<dbReference type="Gene3D" id="3.30.200.210">
    <property type="match status" value="1"/>
</dbReference>
<organism evidence="14 15">
    <name type="scientific">Neoaquamicrobium sediminum</name>
    <dbReference type="NCBI Taxonomy" id="1849104"/>
    <lineage>
        <taxon>Bacteria</taxon>
        <taxon>Pseudomonadati</taxon>
        <taxon>Pseudomonadota</taxon>
        <taxon>Alphaproteobacteria</taxon>
        <taxon>Hyphomicrobiales</taxon>
        <taxon>Phyllobacteriaceae</taxon>
        <taxon>Neoaquamicrobium</taxon>
    </lineage>
</organism>
<keyword evidence="3 10" id="KW-0004">4Fe-4S</keyword>
<dbReference type="InterPro" id="IPR015405">
    <property type="entry name" value="NDUFS1-like_C"/>
</dbReference>
<keyword evidence="15" id="KW-1185">Reference proteome</keyword>
<dbReference type="EC" id="7.1.1.-" evidence="10"/>
<dbReference type="Gene3D" id="3.10.20.740">
    <property type="match status" value="1"/>
</dbReference>
<dbReference type="NCBIfam" id="TIGR01973">
    <property type="entry name" value="NuoG"/>
    <property type="match status" value="1"/>
</dbReference>
<accession>A0ABV3WT46</accession>
<dbReference type="PROSITE" id="PS00642">
    <property type="entry name" value="COMPLEX1_75K_2"/>
    <property type="match status" value="1"/>
</dbReference>
<comment type="caution">
    <text evidence="14">The sequence shown here is derived from an EMBL/GenBank/DDBJ whole genome shotgun (WGS) entry which is preliminary data.</text>
</comment>
<dbReference type="SMART" id="SM00929">
    <property type="entry name" value="NADH-G_4Fe-4S_3"/>
    <property type="match status" value="1"/>
</dbReference>
<dbReference type="PROSITE" id="PS51839">
    <property type="entry name" value="4FE4S_HC3"/>
    <property type="match status" value="1"/>
</dbReference>
<evidence type="ECO:0000259" key="11">
    <source>
        <dbReference type="PROSITE" id="PS51085"/>
    </source>
</evidence>
<evidence type="ECO:0000256" key="3">
    <source>
        <dbReference type="ARBA" id="ARBA00022485"/>
    </source>
</evidence>
<dbReference type="SUPFAM" id="SSF53706">
    <property type="entry name" value="Formate dehydrogenase/DMSO reductase, domains 1-3"/>
    <property type="match status" value="1"/>
</dbReference>
<dbReference type="Pfam" id="PF22117">
    <property type="entry name" value="Fer4_Nqo3"/>
    <property type="match status" value="1"/>
</dbReference>
<dbReference type="InterPro" id="IPR036010">
    <property type="entry name" value="2Fe-2S_ferredoxin-like_sf"/>
</dbReference>
<dbReference type="PROSITE" id="PS51669">
    <property type="entry name" value="4FE4S_MOW_BIS_MGD"/>
    <property type="match status" value="1"/>
</dbReference>
<dbReference type="CDD" id="cd00207">
    <property type="entry name" value="fer2"/>
    <property type="match status" value="1"/>
</dbReference>
<dbReference type="Gene3D" id="3.40.50.740">
    <property type="match status" value="1"/>
</dbReference>
<evidence type="ECO:0000313" key="15">
    <source>
        <dbReference type="Proteomes" id="UP001559025"/>
    </source>
</evidence>
<protein>
    <recommendedName>
        <fullName evidence="10">NADH-quinone oxidoreductase</fullName>
        <ecNumber evidence="10">7.1.1.-</ecNumber>
    </recommendedName>
</protein>
<feature type="domain" description="4Fe-4S Mo/W bis-MGD-type" evidence="12">
    <location>
        <begin position="224"/>
        <end position="280"/>
    </location>
</feature>
<keyword evidence="6 10" id="KW-0408">Iron</keyword>
<evidence type="ECO:0000256" key="2">
    <source>
        <dbReference type="ARBA" id="ARBA00005404"/>
    </source>
</evidence>
<dbReference type="InterPro" id="IPR054351">
    <property type="entry name" value="NADH_UbQ_OxRdtase_ferredoxin"/>
</dbReference>
<comment type="catalytic activity">
    <reaction evidence="9 10">
        <text>a quinone + NADH + 5 H(+)(in) = a quinol + NAD(+) + 4 H(+)(out)</text>
        <dbReference type="Rhea" id="RHEA:57888"/>
        <dbReference type="ChEBI" id="CHEBI:15378"/>
        <dbReference type="ChEBI" id="CHEBI:24646"/>
        <dbReference type="ChEBI" id="CHEBI:57540"/>
        <dbReference type="ChEBI" id="CHEBI:57945"/>
        <dbReference type="ChEBI" id="CHEBI:132124"/>
    </reaction>
</comment>
<evidence type="ECO:0000259" key="12">
    <source>
        <dbReference type="PROSITE" id="PS51669"/>
    </source>
</evidence>
<dbReference type="PANTHER" id="PTHR43105">
    <property type="entry name" value="RESPIRATORY NITRATE REDUCTASE"/>
    <property type="match status" value="1"/>
</dbReference>
<dbReference type="Pfam" id="PF22151">
    <property type="entry name" value="Fer4_NDSU1"/>
    <property type="match status" value="1"/>
</dbReference>
<feature type="domain" description="2Fe-2S ferredoxin-type" evidence="11">
    <location>
        <begin position="1"/>
        <end position="82"/>
    </location>
</feature>
<comment type="function">
    <text evidence="10">NDH-1 shuttles electrons from NADH, via FMN and iron-sulfur (Fe-S) centers, to quinones in the respiratory chain. Couples the redox reaction to proton translocation (for every two electrons transferred, four hydrogen ions are translocated across the cytoplasmic membrane), and thus conserves the redox energy in a proton gradient.</text>
</comment>
<dbReference type="InterPro" id="IPR000283">
    <property type="entry name" value="NADH_UbQ_OxRdtase_75kDa_su_CS"/>
</dbReference>
<dbReference type="EMBL" id="JAZHFV010000003">
    <property type="protein sequence ID" value="MEX4007838.1"/>
    <property type="molecule type" value="Genomic_DNA"/>
</dbReference>
<dbReference type="Pfam" id="PF00384">
    <property type="entry name" value="Molybdopterin"/>
    <property type="match status" value="1"/>
</dbReference>
<dbReference type="SUPFAM" id="SSF54862">
    <property type="entry name" value="4Fe-4S ferredoxins"/>
    <property type="match status" value="1"/>
</dbReference>
<keyword evidence="5 10" id="KW-1278">Translocase</keyword>
<dbReference type="PROSITE" id="PS00643">
    <property type="entry name" value="COMPLEX1_75K_3"/>
    <property type="match status" value="1"/>
</dbReference>
<keyword evidence="7 10" id="KW-0411">Iron-sulfur</keyword>
<name>A0ABV3WT46_9HYPH</name>
<dbReference type="CDD" id="cd02773">
    <property type="entry name" value="MopB_Res-Cmplx1_Nad11"/>
    <property type="match status" value="1"/>
</dbReference>
<reference evidence="14 15" key="1">
    <citation type="submission" date="2024-01" db="EMBL/GenBank/DDBJ databases">
        <title>New evidence supports the origin of RcGTA from prophage.</title>
        <authorList>
            <person name="Xu Y."/>
            <person name="Liu B."/>
            <person name="Chen F."/>
        </authorList>
    </citation>
    <scope>NUCLEOTIDE SEQUENCE [LARGE SCALE GENOMIC DNA]</scope>
    <source>
        <strain evidence="14 15">CBW1107-2</strain>
    </source>
</reference>
<evidence type="ECO:0000256" key="9">
    <source>
        <dbReference type="ARBA" id="ARBA00047712"/>
    </source>
</evidence>
<dbReference type="InterPro" id="IPR010228">
    <property type="entry name" value="NADH_UbQ_OxRdtase_Gsu"/>
</dbReference>
<evidence type="ECO:0000256" key="5">
    <source>
        <dbReference type="ARBA" id="ARBA00022967"/>
    </source>
</evidence>
<dbReference type="RefSeq" id="WP_368802936.1">
    <property type="nucleotide sequence ID" value="NZ_JAZHFV010000003.1"/>
</dbReference>
<dbReference type="InterPro" id="IPR019574">
    <property type="entry name" value="NADH_UbQ_OxRdtase_Gsu_4Fe4S-bd"/>
</dbReference>
<evidence type="ECO:0000256" key="8">
    <source>
        <dbReference type="ARBA" id="ARBA00023027"/>
    </source>
</evidence>
<dbReference type="InterPro" id="IPR006963">
    <property type="entry name" value="Mopterin_OxRdtase_4Fe-4S_dom"/>
</dbReference>
<dbReference type="Pfam" id="PF09326">
    <property type="entry name" value="NADH_dhqG_C"/>
    <property type="match status" value="1"/>
</dbReference>
<dbReference type="PANTHER" id="PTHR43105:SF13">
    <property type="entry name" value="NADH-UBIQUINONE OXIDOREDUCTASE 75 KDA SUBUNIT, MITOCHONDRIAL"/>
    <property type="match status" value="1"/>
</dbReference>
<keyword evidence="8 10" id="KW-0520">NAD</keyword>
<comment type="cofactor">
    <cofactor evidence="10">
        <name>[2Fe-2S] cluster</name>
        <dbReference type="ChEBI" id="CHEBI:190135"/>
    </cofactor>
    <text evidence="10">Binds 1 [2Fe-2S] cluster per subunit.</text>
</comment>
<feature type="domain" description="4Fe-4S His(Cys)3-ligated-type" evidence="13">
    <location>
        <begin position="87"/>
        <end position="126"/>
    </location>
</feature>
<keyword evidence="10" id="KW-0001">2Fe-2S</keyword>
<dbReference type="InterPro" id="IPR006656">
    <property type="entry name" value="Mopterin_OxRdtase"/>
</dbReference>
<comment type="similarity">
    <text evidence="2 10">Belongs to the complex I 75 kDa subunit family.</text>
</comment>
<dbReference type="SUPFAM" id="SSF54292">
    <property type="entry name" value="2Fe-2S ferredoxin-like"/>
    <property type="match status" value="1"/>
</dbReference>
<dbReference type="InterPro" id="IPR001041">
    <property type="entry name" value="2Fe-2S_ferredoxin-type"/>
</dbReference>
<keyword evidence="4 10" id="KW-0479">Metal-binding</keyword>
<proteinExistence type="inferred from homology"/>
<evidence type="ECO:0000313" key="14">
    <source>
        <dbReference type="EMBL" id="MEX4007838.1"/>
    </source>
</evidence>
<keyword evidence="10" id="KW-0874">Quinone</keyword>
<dbReference type="Proteomes" id="UP001559025">
    <property type="component" value="Unassembled WGS sequence"/>
</dbReference>
<dbReference type="InterPro" id="IPR050123">
    <property type="entry name" value="Prok_molybdopt-oxidoreductase"/>
</dbReference>
<evidence type="ECO:0000256" key="1">
    <source>
        <dbReference type="ARBA" id="ARBA00001966"/>
    </source>
</evidence>
<dbReference type="Pfam" id="PF10588">
    <property type="entry name" value="NADH-G_4Fe-4S_3"/>
    <property type="match status" value="1"/>
</dbReference>
<dbReference type="Pfam" id="PF13510">
    <property type="entry name" value="Fer2_4"/>
    <property type="match status" value="1"/>
</dbReference>
<evidence type="ECO:0000256" key="10">
    <source>
        <dbReference type="RuleBase" id="RU003525"/>
    </source>
</evidence>
<dbReference type="Gene3D" id="3.30.70.20">
    <property type="match status" value="1"/>
</dbReference>
<evidence type="ECO:0000256" key="6">
    <source>
        <dbReference type="ARBA" id="ARBA00023004"/>
    </source>
</evidence>
<dbReference type="PROSITE" id="PS51085">
    <property type="entry name" value="2FE2S_FER_2"/>
    <property type="match status" value="1"/>
</dbReference>
<evidence type="ECO:0000256" key="4">
    <source>
        <dbReference type="ARBA" id="ARBA00022723"/>
    </source>
</evidence>
<dbReference type="Gene3D" id="3.40.50.1220">
    <property type="entry name" value="TPP-binding domain"/>
    <property type="match status" value="1"/>
</dbReference>
<sequence>MARLKVDGKEIEVPDHYTLLQAAEEAGAEVPRFCFHERLSIAGNCRMCLVEVKGGPPKPAASCAMGVRDLRPGPNGEPPEVFTNTPMVKKAREGVMEFLLINHPLDCPICDQGGECDLQDQAMAFGVDASRYHENKRAVEDKYIGPLVKTIMTRCIHCTRCVRFTTEVAGISELGLIGRGEDAEITTYLEEAMTSELQGNVIDLCPVGALTSKPYAFQARPWELTKTESIDVMDAVGSAIRVDTRGREVMRIMPRVNEQVNEEWISDKTRFIWDGLRSQRLDRPYIRRDGRLQPASWPEAFVAIRDAVSKTSGDRIGAIAGDLATVEEMYALKLLMGSLGSANIDCRQDGAALDPAAGRSSYIFNPTIDGIEAADAVLIIGANPRFEASVLNTRIRKRWRAGDLPVGVIGDVGDLRYDYEMLGAGSETLAQLADGSIKFLSVLKKAKRPLIIVGQGALARSDGASVLSLAAKIATDVQAVSDDWNGFAVLHTAAARVGGLDLGFVPGEGGKDASAMMGALDVLFLLGADEFDMNAIGNAFTVYVGSHGDAGAHRADVILPGATYTEKSGTYVNVEGRVQMTNRAGFAPGDAKEDWAILRALSDVLGHKLPFDSLPQLRAKLYEDFPHFAGIDEIAAGAPGEIAALVKKPGRLSKTPFASPVKDFYLTNPIARASAVMAECSALAKGGFKQAAE</sequence>
<comment type="cofactor">
    <cofactor evidence="1 10">
        <name>[4Fe-4S] cluster</name>
        <dbReference type="ChEBI" id="CHEBI:49883"/>
    </cofactor>
</comment>
<evidence type="ECO:0000256" key="7">
    <source>
        <dbReference type="ARBA" id="ARBA00023014"/>
    </source>
</evidence>